<dbReference type="Proteomes" id="UP000254150">
    <property type="component" value="Unassembled WGS sequence"/>
</dbReference>
<accession>A0A380NF95</accession>
<name>A0A380NF95_STRGR</name>
<dbReference type="Pfam" id="PF03995">
    <property type="entry name" value="Inhibitor_I36"/>
    <property type="match status" value="1"/>
</dbReference>
<gene>
    <name evidence="2" type="ORF">NCTC7807_02981</name>
</gene>
<proteinExistence type="predicted"/>
<dbReference type="EMBL" id="UHID01000005">
    <property type="protein sequence ID" value="SUP39051.1"/>
    <property type="molecule type" value="Genomic_DNA"/>
</dbReference>
<protein>
    <recommendedName>
        <fullName evidence="4">Proteinase inhibitor I36 SMPI</fullName>
    </recommendedName>
</protein>
<feature type="compositionally biased region" description="Basic residues" evidence="1">
    <location>
        <begin position="32"/>
        <end position="43"/>
    </location>
</feature>
<evidence type="ECO:0000256" key="1">
    <source>
        <dbReference type="SAM" id="MobiDB-lite"/>
    </source>
</evidence>
<evidence type="ECO:0000313" key="2">
    <source>
        <dbReference type="EMBL" id="SUP39051.1"/>
    </source>
</evidence>
<evidence type="ECO:0000313" key="3">
    <source>
        <dbReference type="Proteomes" id="UP000254150"/>
    </source>
</evidence>
<dbReference type="AlphaFoldDB" id="A0A380NF95"/>
<sequence>MTKPMKPTKHSEPIAPHPGHGMHRDRVVAPSARRRPLQPRTVRHTAAPAASRPAGADDKGRVKNFVRGLLAHASANRRLAPLTVLAVAVLSTALALAPTSADPASAVPAGAAGQARAETAGQGGLAPCGAGQLCLWQKAEFAGKRHVFELSGTDIESCVPLPSGAVAHALANRTGRPVTTYQSAECAETGEFDTHPGSGTWQPSSPYGVRAFKIWEN</sequence>
<reference evidence="2 3" key="1">
    <citation type="submission" date="2018-06" db="EMBL/GenBank/DDBJ databases">
        <authorList>
            <consortium name="Pathogen Informatics"/>
            <person name="Doyle S."/>
        </authorList>
    </citation>
    <scope>NUCLEOTIDE SEQUENCE [LARGE SCALE GENOMIC DNA]</scope>
    <source>
        <strain evidence="2 3">NCTC7807</strain>
    </source>
</reference>
<feature type="region of interest" description="Disordered" evidence="1">
    <location>
        <begin position="1"/>
        <end position="59"/>
    </location>
</feature>
<evidence type="ECO:0008006" key="4">
    <source>
        <dbReference type="Google" id="ProtNLM"/>
    </source>
</evidence>
<organism evidence="2 3">
    <name type="scientific">Streptomyces griseus</name>
    <dbReference type="NCBI Taxonomy" id="1911"/>
    <lineage>
        <taxon>Bacteria</taxon>
        <taxon>Bacillati</taxon>
        <taxon>Actinomycetota</taxon>
        <taxon>Actinomycetes</taxon>
        <taxon>Kitasatosporales</taxon>
        <taxon>Streptomycetaceae</taxon>
        <taxon>Streptomyces</taxon>
    </lineage>
</organism>